<feature type="compositionally biased region" description="Low complexity" evidence="6">
    <location>
        <begin position="35"/>
        <end position="55"/>
    </location>
</feature>
<gene>
    <name evidence="8" type="ORF">I9W82_004225</name>
</gene>
<evidence type="ECO:0000256" key="4">
    <source>
        <dbReference type="PROSITE-ProRule" id="PRU00108"/>
    </source>
</evidence>
<keyword evidence="2 4" id="KW-0371">Homeobox</keyword>
<dbReference type="EMBL" id="JAEOAQ010000006">
    <property type="protein sequence ID" value="KAG5417897.1"/>
    <property type="molecule type" value="Genomic_DNA"/>
</dbReference>
<dbReference type="SMART" id="SM00389">
    <property type="entry name" value="HOX"/>
    <property type="match status" value="1"/>
</dbReference>
<dbReference type="InterPro" id="IPR017970">
    <property type="entry name" value="Homeobox_CS"/>
</dbReference>
<dbReference type="SUPFAM" id="SSF46689">
    <property type="entry name" value="Homeodomain-like"/>
    <property type="match status" value="1"/>
</dbReference>
<dbReference type="RefSeq" id="XP_067547013.1">
    <property type="nucleotide sequence ID" value="XM_067693275.1"/>
</dbReference>
<dbReference type="Proteomes" id="UP000669133">
    <property type="component" value="Unassembled WGS sequence"/>
</dbReference>
<keyword evidence="1 4" id="KW-0238">DNA-binding</keyword>
<keyword evidence="9" id="KW-1185">Reference proteome</keyword>
<keyword evidence="3 4" id="KW-0539">Nucleus</keyword>
<feature type="region of interest" description="Disordered" evidence="6">
    <location>
        <begin position="181"/>
        <end position="224"/>
    </location>
</feature>
<feature type="region of interest" description="Disordered" evidence="6">
    <location>
        <begin position="1"/>
        <end position="55"/>
    </location>
</feature>
<dbReference type="GO" id="GO:0000978">
    <property type="term" value="F:RNA polymerase II cis-regulatory region sequence-specific DNA binding"/>
    <property type="evidence" value="ECO:0007669"/>
    <property type="project" value="TreeGrafter"/>
</dbReference>
<dbReference type="Pfam" id="PF00046">
    <property type="entry name" value="Homeodomain"/>
    <property type="match status" value="1"/>
</dbReference>
<evidence type="ECO:0000313" key="9">
    <source>
        <dbReference type="Proteomes" id="UP000669133"/>
    </source>
</evidence>
<dbReference type="PANTHER" id="PTHR24324">
    <property type="entry name" value="HOMEOBOX PROTEIN HHEX"/>
    <property type="match status" value="1"/>
</dbReference>
<feature type="DNA-binding region" description="Homeobox" evidence="4">
    <location>
        <begin position="297"/>
        <end position="356"/>
    </location>
</feature>
<evidence type="ECO:0000256" key="3">
    <source>
        <dbReference type="ARBA" id="ARBA00023242"/>
    </source>
</evidence>
<reference evidence="8 9" key="1">
    <citation type="submission" date="2020-12" db="EMBL/GenBank/DDBJ databases">
        <title>Effect of drift, selection, and recombination on the evolution of hybrid genomes in Candida yeast pathogens.</title>
        <authorList>
            <person name="Mixao V."/>
            <person name="Ksiezopolska E."/>
            <person name="Saus E."/>
            <person name="Boekhout T."/>
            <person name="Gacser A."/>
            <person name="Gabaldon T."/>
        </authorList>
    </citation>
    <scope>NUCLEOTIDE SEQUENCE [LARGE SCALE GENOMIC DNA]</scope>
    <source>
        <strain evidence="8 9">BP57</strain>
    </source>
</reference>
<dbReference type="OrthoDB" id="6159439at2759"/>
<dbReference type="PROSITE" id="PS50071">
    <property type="entry name" value="HOMEOBOX_2"/>
    <property type="match status" value="1"/>
</dbReference>
<dbReference type="AlphaFoldDB" id="A0A8H7Z9S8"/>
<feature type="region of interest" description="Disordered" evidence="6">
    <location>
        <begin position="129"/>
        <end position="169"/>
    </location>
</feature>
<dbReference type="CDD" id="cd00086">
    <property type="entry name" value="homeodomain"/>
    <property type="match status" value="1"/>
</dbReference>
<evidence type="ECO:0000256" key="5">
    <source>
        <dbReference type="RuleBase" id="RU000682"/>
    </source>
</evidence>
<dbReference type="InterPro" id="IPR051000">
    <property type="entry name" value="Homeobox_DNA-bind_prot"/>
</dbReference>
<dbReference type="GO" id="GO:0005634">
    <property type="term" value="C:nucleus"/>
    <property type="evidence" value="ECO:0007669"/>
    <property type="project" value="UniProtKB-SubCell"/>
</dbReference>
<dbReference type="PANTHER" id="PTHR24324:SF9">
    <property type="entry name" value="HOMEOBOX DOMAIN-CONTAINING PROTEIN"/>
    <property type="match status" value="1"/>
</dbReference>
<dbReference type="GeneID" id="93652854"/>
<feature type="compositionally biased region" description="Pro residues" evidence="6">
    <location>
        <begin position="157"/>
        <end position="166"/>
    </location>
</feature>
<dbReference type="Gene3D" id="1.10.10.60">
    <property type="entry name" value="Homeodomain-like"/>
    <property type="match status" value="1"/>
</dbReference>
<organism evidence="8 9">
    <name type="scientific">Candida metapsilosis</name>
    <dbReference type="NCBI Taxonomy" id="273372"/>
    <lineage>
        <taxon>Eukaryota</taxon>
        <taxon>Fungi</taxon>
        <taxon>Dikarya</taxon>
        <taxon>Ascomycota</taxon>
        <taxon>Saccharomycotina</taxon>
        <taxon>Pichiomycetes</taxon>
        <taxon>Debaryomycetaceae</taxon>
        <taxon>Candida/Lodderomyces clade</taxon>
        <taxon>Candida</taxon>
    </lineage>
</organism>
<sequence>MIHLQTPKKSILFPQQSNQSYSSARDESTSDSSHHNASFSGSSSNGAGVSTSGSGVSGARFTLPPLSSILSSAKSNHYKDHPLTNITNTTNNSNTSLFAQTPCKKLPAFEPFTSTPLATATPYIYQQSLPHAQQQQQPQLQHQQYPAPRSASSSLPRPSPPLPPQPQHYHSYITYQPIHTASTSTASTTTTHSNVSSSTPTPPPSASTSSVMSSRKRSNSIIDEDTSLMDTSILELRKSKTKPKIKSISTSPSATTLSLATPTSATAGSSEKLYAFISHSPATFPSQEPDIDNAPLARRKRRRTSPHELNILNKEFELGSTPNKARRIEIAKVVHMTEKAVQIWFQNKRQALRKQSNVEKEILELPPTDVPIHQQHVQQLQQQKGQLAPIPTATTSHIPLSAHSQEPAPIVSSTPTKPIKSNLSIMMQ</sequence>
<dbReference type="InterPro" id="IPR001356">
    <property type="entry name" value="HD"/>
</dbReference>
<evidence type="ECO:0000256" key="2">
    <source>
        <dbReference type="ARBA" id="ARBA00023155"/>
    </source>
</evidence>
<comment type="caution">
    <text evidence="8">The sequence shown here is derived from an EMBL/GenBank/DDBJ whole genome shotgun (WGS) entry which is preliminary data.</text>
</comment>
<evidence type="ECO:0000256" key="6">
    <source>
        <dbReference type="SAM" id="MobiDB-lite"/>
    </source>
</evidence>
<evidence type="ECO:0000313" key="8">
    <source>
        <dbReference type="EMBL" id="KAG5417897.1"/>
    </source>
</evidence>
<comment type="subcellular location">
    <subcellularLocation>
        <location evidence="4 5">Nucleus</location>
    </subcellularLocation>
</comment>
<evidence type="ECO:0000259" key="7">
    <source>
        <dbReference type="PROSITE" id="PS50071"/>
    </source>
</evidence>
<proteinExistence type="predicted"/>
<feature type="compositionally biased region" description="Low complexity" evidence="6">
    <location>
        <begin position="129"/>
        <end position="156"/>
    </location>
</feature>
<dbReference type="PROSITE" id="PS00027">
    <property type="entry name" value="HOMEOBOX_1"/>
    <property type="match status" value="1"/>
</dbReference>
<feature type="compositionally biased region" description="Polar residues" evidence="6">
    <location>
        <begin position="411"/>
        <end position="428"/>
    </location>
</feature>
<feature type="compositionally biased region" description="Basic and acidic residues" evidence="6">
    <location>
        <begin position="24"/>
        <end position="34"/>
    </location>
</feature>
<protein>
    <submittedName>
        <fullName evidence="8">YOX1</fullName>
    </submittedName>
</protein>
<dbReference type="InterPro" id="IPR009057">
    <property type="entry name" value="Homeodomain-like_sf"/>
</dbReference>
<feature type="domain" description="Homeobox" evidence="7">
    <location>
        <begin position="295"/>
        <end position="355"/>
    </location>
</feature>
<feature type="compositionally biased region" description="Low complexity" evidence="6">
    <location>
        <begin position="181"/>
        <end position="199"/>
    </location>
</feature>
<feature type="region of interest" description="Disordered" evidence="6">
    <location>
        <begin position="404"/>
        <end position="428"/>
    </location>
</feature>
<accession>A0A8H7Z9S8</accession>
<name>A0A8H7Z9S8_9ASCO</name>
<evidence type="ECO:0000256" key="1">
    <source>
        <dbReference type="ARBA" id="ARBA00023125"/>
    </source>
</evidence>
<dbReference type="GO" id="GO:0000981">
    <property type="term" value="F:DNA-binding transcription factor activity, RNA polymerase II-specific"/>
    <property type="evidence" value="ECO:0007669"/>
    <property type="project" value="InterPro"/>
</dbReference>
<dbReference type="GO" id="GO:0030154">
    <property type="term" value="P:cell differentiation"/>
    <property type="evidence" value="ECO:0007669"/>
    <property type="project" value="TreeGrafter"/>
</dbReference>